<evidence type="ECO:0000256" key="4">
    <source>
        <dbReference type="SAM" id="MobiDB-lite"/>
    </source>
</evidence>
<feature type="compositionally biased region" description="Polar residues" evidence="4">
    <location>
        <begin position="1"/>
        <end position="11"/>
    </location>
</feature>
<dbReference type="InterPro" id="IPR036388">
    <property type="entry name" value="WH-like_DNA-bd_sf"/>
</dbReference>
<sequence length="262" mass="28762">MTRNFTSSQSDTAARRRAVAMTRTEKVSRTVARMVAKEIADRQLAPGSALEAESEMARRFGVGRASVREGLRLLEAQGLVTVRQGLGGGPIVSEPTGSEFGDTLSMYLQAKGVRFREVAEAALEMEGLAAAMLADRVAAGEDVDLDALAGKHIVPEMTDDEVVATAVGFHQTLREMSGNYVLTLTGSALAHIYTFRMLEAHPDVWDDEEREGFEGPHKAIHHAIAAGDSERARRLAREHMREVIDHLSALNPRMLDERVDWR</sequence>
<dbReference type="PANTHER" id="PTHR43537:SF5">
    <property type="entry name" value="UXU OPERON TRANSCRIPTIONAL REGULATOR"/>
    <property type="match status" value="1"/>
</dbReference>
<feature type="domain" description="HTH gntR-type" evidence="5">
    <location>
        <begin position="25"/>
        <end position="95"/>
    </location>
</feature>
<keyword evidence="2" id="KW-0238">DNA-binding</keyword>
<gene>
    <name evidence="6" type="ORF">L618_000200001250</name>
</gene>
<dbReference type="SUPFAM" id="SSF46785">
    <property type="entry name" value="Winged helix' DNA-binding domain"/>
    <property type="match status" value="1"/>
</dbReference>
<evidence type="ECO:0000259" key="5">
    <source>
        <dbReference type="PROSITE" id="PS50949"/>
    </source>
</evidence>
<dbReference type="RefSeq" id="WP_088898555.1">
    <property type="nucleotide sequence ID" value="NZ_VLJT01000017.1"/>
</dbReference>
<dbReference type="InterPro" id="IPR036390">
    <property type="entry name" value="WH_DNA-bd_sf"/>
</dbReference>
<proteinExistence type="predicted"/>
<dbReference type="EMBL" id="VLJT01000017">
    <property type="protein sequence ID" value="TWH17044.1"/>
    <property type="molecule type" value="Genomic_DNA"/>
</dbReference>
<name>A0A562E5S8_RHORH</name>
<dbReference type="InterPro" id="IPR008920">
    <property type="entry name" value="TF_FadR/GntR_C"/>
</dbReference>
<dbReference type="GO" id="GO:0003700">
    <property type="term" value="F:DNA-binding transcription factor activity"/>
    <property type="evidence" value="ECO:0007669"/>
    <property type="project" value="InterPro"/>
</dbReference>
<protein>
    <submittedName>
        <fullName evidence="6">GntR family transcriptional regulator</fullName>
    </submittedName>
</protein>
<feature type="region of interest" description="Disordered" evidence="4">
    <location>
        <begin position="1"/>
        <end position="22"/>
    </location>
</feature>
<dbReference type="AlphaFoldDB" id="A0A562E5S8"/>
<dbReference type="InterPro" id="IPR011711">
    <property type="entry name" value="GntR_C"/>
</dbReference>
<dbReference type="GO" id="GO:0003677">
    <property type="term" value="F:DNA binding"/>
    <property type="evidence" value="ECO:0007669"/>
    <property type="project" value="UniProtKB-KW"/>
</dbReference>
<evidence type="ECO:0000313" key="6">
    <source>
        <dbReference type="EMBL" id="TWH17044.1"/>
    </source>
</evidence>
<accession>A0A562E5S8</accession>
<evidence type="ECO:0000256" key="1">
    <source>
        <dbReference type="ARBA" id="ARBA00023015"/>
    </source>
</evidence>
<keyword evidence="1" id="KW-0805">Transcription regulation</keyword>
<reference evidence="6 7" key="1">
    <citation type="submission" date="2019-07" db="EMBL/GenBank/DDBJ databases">
        <title>Genome sequencing of lignin-degrading bacterial isolates.</title>
        <authorList>
            <person name="Gladden J."/>
        </authorList>
    </citation>
    <scope>NUCLEOTIDE SEQUENCE [LARGE SCALE GENOMIC DNA]</scope>
    <source>
        <strain evidence="6 7">J45</strain>
    </source>
</reference>
<evidence type="ECO:0000256" key="3">
    <source>
        <dbReference type="ARBA" id="ARBA00023163"/>
    </source>
</evidence>
<dbReference type="Proteomes" id="UP000317573">
    <property type="component" value="Unassembled WGS sequence"/>
</dbReference>
<dbReference type="SUPFAM" id="SSF48008">
    <property type="entry name" value="GntR ligand-binding domain-like"/>
    <property type="match status" value="1"/>
</dbReference>
<dbReference type="CDD" id="cd07377">
    <property type="entry name" value="WHTH_GntR"/>
    <property type="match status" value="1"/>
</dbReference>
<dbReference type="SMART" id="SM00895">
    <property type="entry name" value="FCD"/>
    <property type="match status" value="1"/>
</dbReference>
<dbReference type="SMART" id="SM00345">
    <property type="entry name" value="HTH_GNTR"/>
    <property type="match status" value="1"/>
</dbReference>
<dbReference type="Gene3D" id="1.10.10.10">
    <property type="entry name" value="Winged helix-like DNA-binding domain superfamily/Winged helix DNA-binding domain"/>
    <property type="match status" value="1"/>
</dbReference>
<keyword evidence="3" id="KW-0804">Transcription</keyword>
<dbReference type="PANTHER" id="PTHR43537">
    <property type="entry name" value="TRANSCRIPTIONAL REGULATOR, GNTR FAMILY"/>
    <property type="match status" value="1"/>
</dbReference>
<evidence type="ECO:0000256" key="2">
    <source>
        <dbReference type="ARBA" id="ARBA00023125"/>
    </source>
</evidence>
<evidence type="ECO:0000313" key="7">
    <source>
        <dbReference type="Proteomes" id="UP000317573"/>
    </source>
</evidence>
<dbReference type="Pfam" id="PF00392">
    <property type="entry name" value="GntR"/>
    <property type="match status" value="1"/>
</dbReference>
<dbReference type="InterPro" id="IPR000524">
    <property type="entry name" value="Tscrpt_reg_HTH_GntR"/>
</dbReference>
<dbReference type="Pfam" id="PF07729">
    <property type="entry name" value="FCD"/>
    <property type="match status" value="1"/>
</dbReference>
<dbReference type="PROSITE" id="PS50949">
    <property type="entry name" value="HTH_GNTR"/>
    <property type="match status" value="1"/>
</dbReference>
<dbReference type="PRINTS" id="PR00035">
    <property type="entry name" value="HTHGNTR"/>
</dbReference>
<comment type="caution">
    <text evidence="6">The sequence shown here is derived from an EMBL/GenBank/DDBJ whole genome shotgun (WGS) entry which is preliminary data.</text>
</comment>
<organism evidence="6 7">
    <name type="scientific">Rhodococcus rhodochrous J45</name>
    <dbReference type="NCBI Taxonomy" id="935266"/>
    <lineage>
        <taxon>Bacteria</taxon>
        <taxon>Bacillati</taxon>
        <taxon>Actinomycetota</taxon>
        <taxon>Actinomycetes</taxon>
        <taxon>Mycobacteriales</taxon>
        <taxon>Nocardiaceae</taxon>
        <taxon>Rhodococcus</taxon>
    </lineage>
</organism>
<dbReference type="Gene3D" id="1.20.120.530">
    <property type="entry name" value="GntR ligand-binding domain-like"/>
    <property type="match status" value="1"/>
</dbReference>